<dbReference type="PANTHER" id="PTHR30038">
    <property type="entry name" value="ALDEHYDE FERREDOXIN OXIDOREDUCTASE"/>
    <property type="match status" value="1"/>
</dbReference>
<gene>
    <name evidence="10" type="ORF">SAMN05444368_1234</name>
</gene>
<dbReference type="Pfam" id="PF02730">
    <property type="entry name" value="AFOR_N"/>
    <property type="match status" value="1"/>
</dbReference>
<dbReference type="InterPro" id="IPR036503">
    <property type="entry name" value="Ald_Fedxn_OxRdtase_N_sf"/>
</dbReference>
<keyword evidence="11" id="KW-1185">Reference proteome</keyword>
<sequence>MKGSYRNKVLDVDLTSGTAKVEPLSEILIETFLGGRGFNVRRFFEEVPRDVDPLGPENALYIGIGPLEGTSFPGSCRVNFTARSPQTGLLGDSNAGGFFGPELKYAGFDQVVLRGRASKPVYLFIHDEACEFRDASNLWGKDIPDTQKAIIEELGDSRVQVAAVGPAAERGVKFAGIFCNLVRAAARTGMGTVLASKNVKAIAVRGTIPVEVALPDMFDDLIAEIKREILVHPQYKGRIYLGTTALMSSLNQLGCLCTRHYRTGRFEAIHQVSGERLADTLKIKGKACFSCIIPCSRYVRIDEKGKTILASEGPEFEGLAAFTSKVGNPDLKEGLIAVDMCNRMGMDVITTSEAIAFLMELYERSEISSSDVDGLDLSFGNMQAVYALIEKIARREGIGDLLGDGAVEAARKLGVGEELVMHVKGLEIFKADPRGLKGYALGLAVASRGGDHLRSEPSFEFSEDAEAARKLYGTEDAAFRLRYKGKGRVVKDYEERCAIADCLNACKNTLVNMEILSYDRMSTLLHAATGIKLDPEEIRLIGERIVNLERMYLVSHGVTRADDTLPKRFTEEPLPEESGPSAGSVVELDPMLDEYYESRGWDINSGIPKESTLKRLGILHLVNGVLDESLVLRR</sequence>
<organism evidence="10 11">
    <name type="scientific">Acetomicrobium flavidum</name>
    <dbReference type="NCBI Taxonomy" id="49896"/>
    <lineage>
        <taxon>Bacteria</taxon>
        <taxon>Thermotogati</taxon>
        <taxon>Synergistota</taxon>
        <taxon>Synergistia</taxon>
        <taxon>Synergistales</taxon>
        <taxon>Acetomicrobiaceae</taxon>
        <taxon>Acetomicrobium</taxon>
    </lineage>
</organism>
<proteinExistence type="inferred from homology"/>
<comment type="cofactor">
    <cofactor evidence="8">
        <name>tungstopterin</name>
        <dbReference type="ChEBI" id="CHEBI:30402"/>
    </cofactor>
</comment>
<evidence type="ECO:0000256" key="7">
    <source>
        <dbReference type="ARBA" id="ARBA00023014"/>
    </source>
</evidence>
<evidence type="ECO:0000256" key="4">
    <source>
        <dbReference type="ARBA" id="ARBA00022723"/>
    </source>
</evidence>
<dbReference type="SMART" id="SM00790">
    <property type="entry name" value="AFOR_N"/>
    <property type="match status" value="1"/>
</dbReference>
<dbReference type="InterPro" id="IPR013983">
    <property type="entry name" value="Ald_Fedxn_OxRdtase_N"/>
</dbReference>
<comment type="similarity">
    <text evidence="2">Belongs to the AOR/FOR family.</text>
</comment>
<evidence type="ECO:0000259" key="9">
    <source>
        <dbReference type="SMART" id="SM00790"/>
    </source>
</evidence>
<evidence type="ECO:0000256" key="8">
    <source>
        <dbReference type="ARBA" id="ARBA00049934"/>
    </source>
</evidence>
<keyword evidence="6" id="KW-0408">Iron</keyword>
<evidence type="ECO:0000256" key="3">
    <source>
        <dbReference type="ARBA" id="ARBA00022485"/>
    </source>
</evidence>
<evidence type="ECO:0000256" key="2">
    <source>
        <dbReference type="ARBA" id="ARBA00011032"/>
    </source>
</evidence>
<reference evidence="10 11" key="1">
    <citation type="submission" date="2016-11" db="EMBL/GenBank/DDBJ databases">
        <authorList>
            <person name="Varghese N."/>
            <person name="Submissions S."/>
        </authorList>
    </citation>
    <scope>NUCLEOTIDE SEQUENCE [LARGE SCALE GENOMIC DNA]</scope>
    <source>
        <strain evidence="10 11">DSM 20664</strain>
    </source>
</reference>
<evidence type="ECO:0000313" key="11">
    <source>
        <dbReference type="Proteomes" id="UP000185093"/>
    </source>
</evidence>
<dbReference type="PANTHER" id="PTHR30038:SF0">
    <property type="entry name" value="TUNGSTEN-CONTAINING ALDEHYDE FERREDOXIN OXIDOREDUCTASE"/>
    <property type="match status" value="1"/>
</dbReference>
<dbReference type="Pfam" id="PF01314">
    <property type="entry name" value="AFOR_C"/>
    <property type="match status" value="1"/>
</dbReference>
<accession>A0ABY1JDK9</accession>
<evidence type="ECO:0000256" key="1">
    <source>
        <dbReference type="ARBA" id="ARBA00001966"/>
    </source>
</evidence>
<dbReference type="InterPro" id="IPR036021">
    <property type="entry name" value="Tungsten_al_ferr_oxy-like_C"/>
</dbReference>
<dbReference type="Gene3D" id="3.60.9.10">
    <property type="entry name" value="Aldehyde ferredoxin oxidoreductase, N-terminal domain"/>
    <property type="match status" value="1"/>
</dbReference>
<keyword evidence="5" id="KW-0560">Oxidoreductase</keyword>
<dbReference type="SUPFAM" id="SSF56228">
    <property type="entry name" value="Aldehyde ferredoxin oxidoreductase, N-terminal domain"/>
    <property type="match status" value="1"/>
</dbReference>
<feature type="domain" description="Aldehyde ferredoxin oxidoreductase N-terminal" evidence="9">
    <location>
        <begin position="5"/>
        <end position="208"/>
    </location>
</feature>
<keyword evidence="4" id="KW-0479">Metal-binding</keyword>
<evidence type="ECO:0000256" key="5">
    <source>
        <dbReference type="ARBA" id="ARBA00023002"/>
    </source>
</evidence>
<dbReference type="Proteomes" id="UP000185093">
    <property type="component" value="Unassembled WGS sequence"/>
</dbReference>
<evidence type="ECO:0000256" key="6">
    <source>
        <dbReference type="ARBA" id="ARBA00023004"/>
    </source>
</evidence>
<dbReference type="EMBL" id="FSQZ01000001">
    <property type="protein sequence ID" value="SIN69259.1"/>
    <property type="molecule type" value="Genomic_DNA"/>
</dbReference>
<dbReference type="RefSeq" id="WP_074199615.1">
    <property type="nucleotide sequence ID" value="NZ_FSQZ01000001.1"/>
</dbReference>
<comment type="caution">
    <text evidence="10">The sequence shown here is derived from an EMBL/GenBank/DDBJ whole genome shotgun (WGS) entry which is preliminary data.</text>
</comment>
<protein>
    <submittedName>
        <fullName evidence="10">Aldehyde:ferredoxin oxidoreductase</fullName>
    </submittedName>
</protein>
<dbReference type="InterPro" id="IPR051919">
    <property type="entry name" value="W-dependent_AOR"/>
</dbReference>
<dbReference type="InterPro" id="IPR001203">
    <property type="entry name" value="OxRdtase_Ald_Fedxn_C"/>
</dbReference>
<name>A0ABY1JDK9_9BACT</name>
<keyword evidence="3" id="KW-0004">4Fe-4S</keyword>
<comment type="cofactor">
    <cofactor evidence="1">
        <name>[4Fe-4S] cluster</name>
        <dbReference type="ChEBI" id="CHEBI:49883"/>
    </cofactor>
</comment>
<evidence type="ECO:0000313" key="10">
    <source>
        <dbReference type="EMBL" id="SIN69259.1"/>
    </source>
</evidence>
<dbReference type="Gene3D" id="1.10.599.10">
    <property type="entry name" value="Aldehyde Ferredoxin Oxidoreductase Protein, subunit A, domain 3"/>
    <property type="match status" value="1"/>
</dbReference>
<dbReference type="Gene3D" id="1.10.569.10">
    <property type="entry name" value="Aldehyde Ferredoxin Oxidoreductase Protein, subunit A, domain 2"/>
    <property type="match status" value="1"/>
</dbReference>
<dbReference type="InterPro" id="IPR013985">
    <property type="entry name" value="Ald_Fedxn_OxRdtase_dom3"/>
</dbReference>
<keyword evidence="7" id="KW-0411">Iron-sulfur</keyword>
<dbReference type="SUPFAM" id="SSF48310">
    <property type="entry name" value="Aldehyde ferredoxin oxidoreductase, C-terminal domains"/>
    <property type="match status" value="1"/>
</dbReference>
<dbReference type="InterPro" id="IPR013984">
    <property type="entry name" value="Ald_Fedxn_OxRdtase_dom2"/>
</dbReference>